<reference evidence="1" key="1">
    <citation type="submission" date="2016-01" db="EMBL/GenBank/DDBJ databases">
        <title>Reference transcriptome for the parasite Schistocephalus solidus: insights into the molecular evolution of parasitism.</title>
        <authorList>
            <person name="Hebert F.O."/>
            <person name="Grambauer S."/>
            <person name="Barber I."/>
            <person name="Landry C.R."/>
            <person name="Aubin-Horth N."/>
        </authorList>
    </citation>
    <scope>NUCLEOTIDE SEQUENCE</scope>
</reference>
<accession>A0A0X3P4L0</accession>
<gene>
    <name evidence="1" type="ORF">TR99400</name>
</gene>
<name>A0A0X3P4L0_SCHSO</name>
<dbReference type="EMBL" id="GEEE01006828">
    <property type="protein sequence ID" value="JAP56397.1"/>
    <property type="molecule type" value="Transcribed_RNA"/>
</dbReference>
<proteinExistence type="predicted"/>
<dbReference type="EMBL" id="GEEE01016396">
    <property type="protein sequence ID" value="JAP46829.1"/>
    <property type="molecule type" value="Transcribed_RNA"/>
</dbReference>
<sequence length="121" mass="13806">MYTLSTLLQHIQPIDGCFGKSSIHDSRTYRRIIATSPLPPAMSPAPLHHHQCSNYSHIISLLLSRICIRHWPDGAPTNLSHRDRRTSVRIPDVHQLYPVRLRILPEDILSSHGPIRPRVSL</sequence>
<dbReference type="AlphaFoldDB" id="A0A0X3P4L0"/>
<evidence type="ECO:0000313" key="1">
    <source>
        <dbReference type="EMBL" id="JAP46829.1"/>
    </source>
</evidence>
<protein>
    <submittedName>
        <fullName evidence="1">Uncharacterized protein</fullName>
    </submittedName>
</protein>
<organism evidence="1">
    <name type="scientific">Schistocephalus solidus</name>
    <name type="common">Tapeworm</name>
    <dbReference type="NCBI Taxonomy" id="70667"/>
    <lineage>
        <taxon>Eukaryota</taxon>
        <taxon>Metazoa</taxon>
        <taxon>Spiralia</taxon>
        <taxon>Lophotrochozoa</taxon>
        <taxon>Platyhelminthes</taxon>
        <taxon>Cestoda</taxon>
        <taxon>Eucestoda</taxon>
        <taxon>Diphyllobothriidea</taxon>
        <taxon>Diphyllobothriidae</taxon>
        <taxon>Schistocephalus</taxon>
    </lineage>
</organism>